<proteinExistence type="predicted"/>
<gene>
    <name evidence="1" type="ORF">SCABRO_03799</name>
</gene>
<protein>
    <submittedName>
        <fullName evidence="1">Uncharacterized protein</fullName>
    </submittedName>
</protein>
<sequence length="71" mass="8721">MKKREIGKIFKKLNLRVRTTGHYYEWLVKDLSDSYSRKRFVYNYTVLMLTNGSLLRLIDLRDWKEDILSEY</sequence>
<dbReference type="Proteomes" id="UP000030652">
    <property type="component" value="Unassembled WGS sequence"/>
</dbReference>
<dbReference type="EMBL" id="JRYO01000264">
    <property type="protein sequence ID" value="KHE90416.1"/>
    <property type="molecule type" value="Genomic_DNA"/>
</dbReference>
<evidence type="ECO:0000313" key="1">
    <source>
        <dbReference type="EMBL" id="KHE90416.1"/>
    </source>
</evidence>
<name>A0A0B0EEB3_9BACT</name>
<reference evidence="1 2" key="1">
    <citation type="submission" date="2014-10" db="EMBL/GenBank/DDBJ databases">
        <title>Draft genome of anammox bacterium scalindua brodae, obtained using differential coverage binning of sequence data from two enrichment reactors.</title>
        <authorList>
            <person name="Speth D.R."/>
            <person name="Russ L."/>
            <person name="Kartal B."/>
            <person name="Op den Camp H.J."/>
            <person name="Dutilh B.E."/>
            <person name="Jetten M.S."/>
        </authorList>
    </citation>
    <scope>NUCLEOTIDE SEQUENCE [LARGE SCALE GENOMIC DNA]</scope>
    <source>
        <strain evidence="1">RU1</strain>
    </source>
</reference>
<organism evidence="1 2">
    <name type="scientific">Candidatus Scalindua brodae</name>
    <dbReference type="NCBI Taxonomy" id="237368"/>
    <lineage>
        <taxon>Bacteria</taxon>
        <taxon>Pseudomonadati</taxon>
        <taxon>Planctomycetota</taxon>
        <taxon>Candidatus Brocadiia</taxon>
        <taxon>Candidatus Brocadiales</taxon>
        <taxon>Candidatus Scalinduaceae</taxon>
        <taxon>Candidatus Scalindua</taxon>
    </lineage>
</organism>
<dbReference type="AlphaFoldDB" id="A0A0B0EEB3"/>
<evidence type="ECO:0000313" key="2">
    <source>
        <dbReference type="Proteomes" id="UP000030652"/>
    </source>
</evidence>
<accession>A0A0B0EEB3</accession>
<comment type="caution">
    <text evidence="1">The sequence shown here is derived from an EMBL/GenBank/DDBJ whole genome shotgun (WGS) entry which is preliminary data.</text>
</comment>